<evidence type="ECO:0000259" key="5">
    <source>
        <dbReference type="Pfam" id="PF04043"/>
    </source>
</evidence>
<dbReference type="NCBIfam" id="TIGR01614">
    <property type="entry name" value="PME_inhib"/>
    <property type="match status" value="1"/>
</dbReference>
<feature type="chain" id="PRO_5043129112" description="Pectinesterase inhibitor domain-containing protein" evidence="4">
    <location>
        <begin position="31"/>
        <end position="190"/>
    </location>
</feature>
<evidence type="ECO:0000256" key="3">
    <source>
        <dbReference type="ARBA" id="ARBA00038471"/>
    </source>
</evidence>
<dbReference type="InterPro" id="IPR006501">
    <property type="entry name" value="Pectinesterase_inhib_dom"/>
</dbReference>
<dbReference type="RefSeq" id="XP_024315967.1">
    <property type="nucleotide sequence ID" value="XM_024460199.1"/>
</dbReference>
<evidence type="ECO:0000313" key="7">
    <source>
        <dbReference type="EnsemblPlants" id="KQK02344"/>
    </source>
</evidence>
<evidence type="ECO:0000256" key="2">
    <source>
        <dbReference type="ARBA" id="ARBA00023157"/>
    </source>
</evidence>
<keyword evidence="2" id="KW-1015">Disulfide bond</keyword>
<dbReference type="Gramene" id="KQK02344">
    <property type="protein sequence ID" value="KQK02344"/>
    <property type="gene ID" value="BRADI_2g00915v3"/>
</dbReference>
<reference evidence="6 7" key="1">
    <citation type="journal article" date="2010" name="Nature">
        <title>Genome sequencing and analysis of the model grass Brachypodium distachyon.</title>
        <authorList>
            <consortium name="International Brachypodium Initiative"/>
        </authorList>
    </citation>
    <scope>NUCLEOTIDE SEQUENCE [LARGE SCALE GENOMIC DNA]</scope>
    <source>
        <strain evidence="6 7">Bd21</strain>
    </source>
</reference>
<dbReference type="PANTHER" id="PTHR35357:SF8">
    <property type="entry name" value="OS01G0111000 PROTEIN"/>
    <property type="match status" value="1"/>
</dbReference>
<dbReference type="GeneID" id="112271150"/>
<reference evidence="7" key="3">
    <citation type="submission" date="2018-08" db="UniProtKB">
        <authorList>
            <consortium name="EnsemblPlants"/>
        </authorList>
    </citation>
    <scope>IDENTIFICATION</scope>
    <source>
        <strain evidence="7">cv. Bd21</strain>
    </source>
</reference>
<keyword evidence="8" id="KW-1185">Reference proteome</keyword>
<dbReference type="EMBL" id="CM000881">
    <property type="protein sequence ID" value="KQK02344.1"/>
    <property type="molecule type" value="Genomic_DNA"/>
</dbReference>
<dbReference type="PANTHER" id="PTHR35357">
    <property type="entry name" value="OS02G0537100 PROTEIN"/>
    <property type="match status" value="1"/>
</dbReference>
<dbReference type="AlphaFoldDB" id="A0A0Q3FSG5"/>
<gene>
    <name evidence="7" type="primary">LOC112271150</name>
    <name evidence="6" type="ORF">BRADI_2g00915v3</name>
</gene>
<evidence type="ECO:0000256" key="1">
    <source>
        <dbReference type="ARBA" id="ARBA00022729"/>
    </source>
</evidence>
<dbReference type="InterPro" id="IPR035513">
    <property type="entry name" value="Invertase/methylesterase_inhib"/>
</dbReference>
<dbReference type="GO" id="GO:0004857">
    <property type="term" value="F:enzyme inhibitor activity"/>
    <property type="evidence" value="ECO:0000318"/>
    <property type="project" value="GO_Central"/>
</dbReference>
<dbReference type="OrthoDB" id="764172at2759"/>
<sequence length="190" mass="19189">MASTNKKLKSLTSMASFLLLAAAMAGTTNADAGFVSRTCQKTKKATQCVSVLSADPDSASKATTESDLAGIALRLATATAGDAAAAAIDELAKGNPPGTPLGDALGACRGAYFNAAGVLKLDARQSFDGGDYAVASQLVAGAGRAGAECDSAFPFVGVAPAPELMAKVDRDMTERCAIAEELIELLVGRR</sequence>
<dbReference type="FunCoup" id="A0A0Q3FSG5">
    <property type="interactions" value="221"/>
</dbReference>
<organism evidence="6">
    <name type="scientific">Brachypodium distachyon</name>
    <name type="common">Purple false brome</name>
    <name type="synonym">Trachynia distachya</name>
    <dbReference type="NCBI Taxonomy" id="15368"/>
    <lineage>
        <taxon>Eukaryota</taxon>
        <taxon>Viridiplantae</taxon>
        <taxon>Streptophyta</taxon>
        <taxon>Embryophyta</taxon>
        <taxon>Tracheophyta</taxon>
        <taxon>Spermatophyta</taxon>
        <taxon>Magnoliopsida</taxon>
        <taxon>Liliopsida</taxon>
        <taxon>Poales</taxon>
        <taxon>Poaceae</taxon>
        <taxon>BOP clade</taxon>
        <taxon>Pooideae</taxon>
        <taxon>Stipodae</taxon>
        <taxon>Brachypodieae</taxon>
        <taxon>Brachypodium</taxon>
    </lineage>
</organism>
<comment type="similarity">
    <text evidence="3">Belongs to the PMEI family.</text>
</comment>
<dbReference type="GO" id="GO:0009827">
    <property type="term" value="P:plant-type cell wall modification"/>
    <property type="evidence" value="ECO:0000318"/>
    <property type="project" value="GO_Central"/>
</dbReference>
<evidence type="ECO:0000313" key="8">
    <source>
        <dbReference type="Proteomes" id="UP000008810"/>
    </source>
</evidence>
<evidence type="ECO:0000256" key="4">
    <source>
        <dbReference type="SAM" id="SignalP"/>
    </source>
</evidence>
<dbReference type="EnsemblPlants" id="KQK02344">
    <property type="protein sequence ID" value="KQK02344"/>
    <property type="gene ID" value="BRADI_2g00915v3"/>
</dbReference>
<reference evidence="6" key="2">
    <citation type="submission" date="2017-06" db="EMBL/GenBank/DDBJ databases">
        <title>WGS assembly of Brachypodium distachyon.</title>
        <authorList>
            <consortium name="The International Brachypodium Initiative"/>
            <person name="Lucas S."/>
            <person name="Harmon-Smith M."/>
            <person name="Lail K."/>
            <person name="Tice H."/>
            <person name="Grimwood J."/>
            <person name="Bruce D."/>
            <person name="Barry K."/>
            <person name="Shu S."/>
            <person name="Lindquist E."/>
            <person name="Wang M."/>
            <person name="Pitluck S."/>
            <person name="Vogel J.P."/>
            <person name="Garvin D.F."/>
            <person name="Mockler T.C."/>
            <person name="Schmutz J."/>
            <person name="Rokhsar D."/>
            <person name="Bevan M.W."/>
        </authorList>
    </citation>
    <scope>NUCLEOTIDE SEQUENCE</scope>
    <source>
        <strain evidence="6">Bd21</strain>
    </source>
</reference>
<dbReference type="Pfam" id="PF04043">
    <property type="entry name" value="PMEI"/>
    <property type="match status" value="1"/>
</dbReference>
<proteinExistence type="inferred from homology"/>
<dbReference type="GO" id="GO:0009505">
    <property type="term" value="C:plant-type cell wall"/>
    <property type="evidence" value="ECO:0000318"/>
    <property type="project" value="GO_Central"/>
</dbReference>
<name>A0A0Q3FSG5_BRADI</name>
<dbReference type="KEGG" id="bdi:112271150"/>
<dbReference type="Gene3D" id="1.20.140.40">
    <property type="entry name" value="Invertase/pectin methylesterase inhibitor family protein"/>
    <property type="match status" value="1"/>
</dbReference>
<evidence type="ECO:0000313" key="6">
    <source>
        <dbReference type="EMBL" id="KQK02344.1"/>
    </source>
</evidence>
<dbReference type="Proteomes" id="UP000008810">
    <property type="component" value="Chromosome 2"/>
</dbReference>
<dbReference type="SUPFAM" id="SSF101148">
    <property type="entry name" value="Plant invertase/pectin methylesterase inhibitor"/>
    <property type="match status" value="1"/>
</dbReference>
<feature type="signal peptide" evidence="4">
    <location>
        <begin position="1"/>
        <end position="30"/>
    </location>
</feature>
<accession>A0A0Q3FSG5</accession>
<protein>
    <recommendedName>
        <fullName evidence="5">Pectinesterase inhibitor domain-containing protein</fullName>
    </recommendedName>
</protein>
<feature type="domain" description="Pectinesterase inhibitor" evidence="5">
    <location>
        <begin position="34"/>
        <end position="179"/>
    </location>
</feature>
<keyword evidence="1 4" id="KW-0732">Signal</keyword>